<protein>
    <submittedName>
        <fullName evidence="2">Uncharacterized protein</fullName>
    </submittedName>
</protein>
<organism evidence="2 3">
    <name type="scientific">Vigna angularis var. angularis</name>
    <dbReference type="NCBI Taxonomy" id="157739"/>
    <lineage>
        <taxon>Eukaryota</taxon>
        <taxon>Viridiplantae</taxon>
        <taxon>Streptophyta</taxon>
        <taxon>Embryophyta</taxon>
        <taxon>Tracheophyta</taxon>
        <taxon>Spermatophyta</taxon>
        <taxon>Magnoliopsida</taxon>
        <taxon>eudicotyledons</taxon>
        <taxon>Gunneridae</taxon>
        <taxon>Pentapetalae</taxon>
        <taxon>rosids</taxon>
        <taxon>fabids</taxon>
        <taxon>Fabales</taxon>
        <taxon>Fabaceae</taxon>
        <taxon>Papilionoideae</taxon>
        <taxon>50 kb inversion clade</taxon>
        <taxon>NPAAA clade</taxon>
        <taxon>indigoferoid/millettioid clade</taxon>
        <taxon>Phaseoleae</taxon>
        <taxon>Vigna</taxon>
    </lineage>
</organism>
<dbReference type="Proteomes" id="UP000291084">
    <property type="component" value="Chromosome 8"/>
</dbReference>
<dbReference type="AlphaFoldDB" id="A0A0S3SQ43"/>
<keyword evidence="3" id="KW-1185">Reference proteome</keyword>
<evidence type="ECO:0000313" key="3">
    <source>
        <dbReference type="Proteomes" id="UP000291084"/>
    </source>
</evidence>
<dbReference type="EMBL" id="AP015041">
    <property type="protein sequence ID" value="BAT94936.1"/>
    <property type="molecule type" value="Genomic_DNA"/>
</dbReference>
<proteinExistence type="predicted"/>
<sequence length="87" mass="9545">MQNIMDRFKLHAQQHEEIEANSHAPESIEITETMTNDTDVQGTENCEVVPHSEEDENALAVAVESSHDGTAGQQVDIVQDQATSSPQ</sequence>
<name>A0A0S3SQ43_PHAAN</name>
<gene>
    <name evidence="2" type="primary">Vigan.08G158800</name>
    <name evidence="2" type="ORF">VIGAN_08158800</name>
</gene>
<evidence type="ECO:0000313" key="2">
    <source>
        <dbReference type="EMBL" id="BAT94936.1"/>
    </source>
</evidence>
<evidence type="ECO:0000256" key="1">
    <source>
        <dbReference type="SAM" id="MobiDB-lite"/>
    </source>
</evidence>
<reference evidence="2 3" key="1">
    <citation type="journal article" date="2015" name="Sci. Rep.">
        <title>The power of single molecule real-time sequencing technology in the de novo assembly of a eukaryotic genome.</title>
        <authorList>
            <person name="Sakai H."/>
            <person name="Naito K."/>
            <person name="Ogiso-Tanaka E."/>
            <person name="Takahashi Y."/>
            <person name="Iseki K."/>
            <person name="Muto C."/>
            <person name="Satou K."/>
            <person name="Teruya K."/>
            <person name="Shiroma A."/>
            <person name="Shimoji M."/>
            <person name="Hirano T."/>
            <person name="Itoh T."/>
            <person name="Kaga A."/>
            <person name="Tomooka N."/>
        </authorList>
    </citation>
    <scope>NUCLEOTIDE SEQUENCE [LARGE SCALE GENOMIC DNA]</scope>
    <source>
        <strain evidence="3">cv. Shumari</strain>
    </source>
</reference>
<feature type="region of interest" description="Disordered" evidence="1">
    <location>
        <begin position="64"/>
        <end position="87"/>
    </location>
</feature>
<accession>A0A0S3SQ43</accession>